<dbReference type="PANTHER" id="PTHR31016:SF20">
    <property type="entry name" value="HEAT-INDUCIBLE TRANSCRIPTION REPRESSOR-RELATED"/>
    <property type="match status" value="1"/>
</dbReference>
<dbReference type="Proteomes" id="UP001408789">
    <property type="component" value="Unassembled WGS sequence"/>
</dbReference>
<feature type="compositionally biased region" description="Basic and acidic residues" evidence="2">
    <location>
        <begin position="14"/>
        <end position="24"/>
    </location>
</feature>
<dbReference type="EMBL" id="JBCNJP010000014">
    <property type="protein sequence ID" value="KAK9067762.1"/>
    <property type="molecule type" value="Genomic_DNA"/>
</dbReference>
<evidence type="ECO:0000313" key="3">
    <source>
        <dbReference type="EMBL" id="KAK9067762.1"/>
    </source>
</evidence>
<feature type="compositionally biased region" description="Low complexity" evidence="2">
    <location>
        <begin position="28"/>
        <end position="51"/>
    </location>
</feature>
<evidence type="ECO:0000256" key="2">
    <source>
        <dbReference type="SAM" id="MobiDB-lite"/>
    </source>
</evidence>
<comment type="caution">
    <text evidence="3">The sequence shown here is derived from an EMBL/GenBank/DDBJ whole genome shotgun (WGS) entry which is preliminary data.</text>
</comment>
<dbReference type="PANTHER" id="PTHR31016">
    <property type="entry name" value="OS04G0228100 PROTEIN"/>
    <property type="match status" value="1"/>
</dbReference>
<feature type="compositionally biased region" description="Polar residues" evidence="2">
    <location>
        <begin position="117"/>
        <end position="135"/>
    </location>
</feature>
<evidence type="ECO:0000256" key="1">
    <source>
        <dbReference type="SAM" id="Coils"/>
    </source>
</evidence>
<proteinExistence type="predicted"/>
<keyword evidence="4" id="KW-1185">Reference proteome</keyword>
<reference evidence="3 4" key="1">
    <citation type="submission" date="2024-04" db="EMBL/GenBank/DDBJ databases">
        <title>The reference genome of an endangered Asteraceae, Deinandra increscens subsp. villosa, native to the Central Coast of California.</title>
        <authorList>
            <person name="Guilliams M."/>
            <person name="Hasenstab-Lehman K."/>
            <person name="Meyer R."/>
            <person name="Mcevoy S."/>
        </authorList>
    </citation>
    <scope>NUCLEOTIDE SEQUENCE [LARGE SCALE GENOMIC DNA]</scope>
    <source>
        <tissue evidence="3">Leaf</tissue>
    </source>
</reference>
<feature type="coiled-coil region" evidence="1">
    <location>
        <begin position="243"/>
        <end position="313"/>
    </location>
</feature>
<feature type="region of interest" description="Disordered" evidence="2">
    <location>
        <begin position="1"/>
        <end position="51"/>
    </location>
</feature>
<gene>
    <name evidence="3" type="ORF">SSX86_011873</name>
</gene>
<feature type="region of interest" description="Disordered" evidence="2">
    <location>
        <begin position="115"/>
        <end position="151"/>
    </location>
</feature>
<organism evidence="3 4">
    <name type="scientific">Deinandra increscens subsp. villosa</name>
    <dbReference type="NCBI Taxonomy" id="3103831"/>
    <lineage>
        <taxon>Eukaryota</taxon>
        <taxon>Viridiplantae</taxon>
        <taxon>Streptophyta</taxon>
        <taxon>Embryophyta</taxon>
        <taxon>Tracheophyta</taxon>
        <taxon>Spermatophyta</taxon>
        <taxon>Magnoliopsida</taxon>
        <taxon>eudicotyledons</taxon>
        <taxon>Gunneridae</taxon>
        <taxon>Pentapetalae</taxon>
        <taxon>asterids</taxon>
        <taxon>campanulids</taxon>
        <taxon>Asterales</taxon>
        <taxon>Asteraceae</taxon>
        <taxon>Asteroideae</taxon>
        <taxon>Heliantheae alliance</taxon>
        <taxon>Madieae</taxon>
        <taxon>Madiinae</taxon>
        <taxon>Deinandra</taxon>
    </lineage>
</organism>
<name>A0AAP0D7M4_9ASTR</name>
<keyword evidence="1" id="KW-0175">Coiled coil</keyword>
<sequence>MAYRRKQGISRASTFKEEIHRSPNDDGTTTTTASSSSNAVPSSSLAAQAIRASSAYRDSSLSSAYASSSFNSSSKDRSKGSATYDYTSMGSTNEPGGFWGVLARKAKSMLDDDNASRGFQTPSSVKTETVSTSNQAEHHYESFENSRKMDNPKLRKGLDRIASSLNQIGGTIGNALEEGRTIVDKKTQDIIQETRKLQNRRKVTNDEQNQFPEPQVQSTQQQTNQETQLKASRDVAIATAAKAKLLLRELKTLKADLAFAKERSSQLEEENKMLREAMEKDHPTDDEMIRFQLESLLAEKSRLANENSEYARENRFLREIIEYHQLTMQDVVYLDEGIEEVTEVNPVASRTFSPPLPSSPHAPLRRTISEPP</sequence>
<feature type="compositionally biased region" description="Low complexity" evidence="2">
    <location>
        <begin position="215"/>
        <end position="225"/>
    </location>
</feature>
<dbReference type="AlphaFoldDB" id="A0AAP0D7M4"/>
<feature type="compositionally biased region" description="Basic and acidic residues" evidence="2">
    <location>
        <begin position="136"/>
        <end position="151"/>
    </location>
</feature>
<accession>A0AAP0D7M4</accession>
<feature type="region of interest" description="Disordered" evidence="2">
    <location>
        <begin position="349"/>
        <end position="372"/>
    </location>
</feature>
<protein>
    <submittedName>
        <fullName evidence="3">Uncharacterized protein</fullName>
    </submittedName>
</protein>
<feature type="region of interest" description="Disordered" evidence="2">
    <location>
        <begin position="194"/>
        <end position="225"/>
    </location>
</feature>
<evidence type="ECO:0000313" key="4">
    <source>
        <dbReference type="Proteomes" id="UP001408789"/>
    </source>
</evidence>